<keyword evidence="4" id="KW-1185">Reference proteome</keyword>
<dbReference type="OrthoDB" id="8056668at2759"/>
<feature type="transmembrane region" description="Helical" evidence="1">
    <location>
        <begin position="138"/>
        <end position="158"/>
    </location>
</feature>
<dbReference type="VEuPathDB" id="VectorBase:ASIC006280"/>
<evidence type="ECO:0000313" key="4">
    <source>
        <dbReference type="Proteomes" id="UP000030765"/>
    </source>
</evidence>
<organism evidence="2">
    <name type="scientific">Anopheles sinensis</name>
    <name type="common">Mosquito</name>
    <dbReference type="NCBI Taxonomy" id="74873"/>
    <lineage>
        <taxon>Eukaryota</taxon>
        <taxon>Metazoa</taxon>
        <taxon>Ecdysozoa</taxon>
        <taxon>Arthropoda</taxon>
        <taxon>Hexapoda</taxon>
        <taxon>Insecta</taxon>
        <taxon>Pterygota</taxon>
        <taxon>Neoptera</taxon>
        <taxon>Endopterygota</taxon>
        <taxon>Diptera</taxon>
        <taxon>Nematocera</taxon>
        <taxon>Culicoidea</taxon>
        <taxon>Culicidae</taxon>
        <taxon>Anophelinae</taxon>
        <taxon>Anopheles</taxon>
    </lineage>
</organism>
<reference evidence="3" key="2">
    <citation type="submission" date="2020-05" db="UniProtKB">
        <authorList>
            <consortium name="EnsemblMetazoa"/>
        </authorList>
    </citation>
    <scope>IDENTIFICATION</scope>
</reference>
<dbReference type="EMBL" id="KE524974">
    <property type="protein sequence ID" value="KFB38954.1"/>
    <property type="molecule type" value="Genomic_DNA"/>
</dbReference>
<evidence type="ECO:0000313" key="3">
    <source>
        <dbReference type="EnsemblMetazoa" id="ASIC006280-PA"/>
    </source>
</evidence>
<dbReference type="STRING" id="74873.A0A084VLW0"/>
<protein>
    <submittedName>
        <fullName evidence="2 3">Dwil\GK23680-PA-like protein</fullName>
    </submittedName>
</protein>
<name>A0A084VLW0_ANOSI</name>
<keyword evidence="1" id="KW-1133">Transmembrane helix</keyword>
<proteinExistence type="predicted"/>
<evidence type="ECO:0000313" key="2">
    <source>
        <dbReference type="EMBL" id="KFB38954.1"/>
    </source>
</evidence>
<keyword evidence="1" id="KW-0472">Membrane</keyword>
<keyword evidence="1" id="KW-0812">Transmembrane</keyword>
<dbReference type="Proteomes" id="UP000030765">
    <property type="component" value="Unassembled WGS sequence"/>
</dbReference>
<gene>
    <name evidence="2" type="ORF">ZHAS_00006280</name>
</gene>
<dbReference type="EnsemblMetazoa" id="ASIC006280-RA">
    <property type="protein sequence ID" value="ASIC006280-PA"/>
    <property type="gene ID" value="ASIC006280"/>
</dbReference>
<reference evidence="2 4" key="1">
    <citation type="journal article" date="2014" name="BMC Genomics">
        <title>Genome sequence of Anopheles sinensis provides insight into genetics basis of mosquito competence for malaria parasites.</title>
        <authorList>
            <person name="Zhou D."/>
            <person name="Zhang D."/>
            <person name="Ding G."/>
            <person name="Shi L."/>
            <person name="Hou Q."/>
            <person name="Ye Y."/>
            <person name="Xu Y."/>
            <person name="Zhou H."/>
            <person name="Xiong C."/>
            <person name="Li S."/>
            <person name="Yu J."/>
            <person name="Hong S."/>
            <person name="Yu X."/>
            <person name="Zou P."/>
            <person name="Chen C."/>
            <person name="Chang X."/>
            <person name="Wang W."/>
            <person name="Lv Y."/>
            <person name="Sun Y."/>
            <person name="Ma L."/>
            <person name="Shen B."/>
            <person name="Zhu C."/>
        </authorList>
    </citation>
    <scope>NUCLEOTIDE SEQUENCE [LARGE SCALE GENOMIC DNA]</scope>
</reference>
<sequence>MSKPDPKPEQSIPLSQIPAVPAIVQSRTPIPLPLFDGNPFDWLSFYTEYDQSTRLYNIDNETNLQRLWEALDGVPYAIVSTLFQQDWAADEIVDVLHQNYDTISKLFSCLLQHVYDATADDSGNTLIMLDRFCSALEVLIHNTVIPMLIASILIVPMLKPPMLPLQDRLSNSA</sequence>
<dbReference type="EMBL" id="ATLV01014564">
    <property type="status" value="NOT_ANNOTATED_CDS"/>
    <property type="molecule type" value="Genomic_DNA"/>
</dbReference>
<evidence type="ECO:0000256" key="1">
    <source>
        <dbReference type="SAM" id="Phobius"/>
    </source>
</evidence>
<accession>A0A084VLW0</accession>
<dbReference type="EMBL" id="ATLV01014563">
    <property type="status" value="NOT_ANNOTATED_CDS"/>
    <property type="molecule type" value="Genomic_DNA"/>
</dbReference>
<dbReference type="VEuPathDB" id="VectorBase:ASIS020256"/>
<dbReference type="AlphaFoldDB" id="A0A084VLW0"/>